<dbReference type="PANTHER" id="PTHR10869">
    <property type="entry name" value="PROLYL 4-HYDROXYLASE ALPHA SUBUNIT"/>
    <property type="match status" value="1"/>
</dbReference>
<dbReference type="Gene3D" id="2.60.120.620">
    <property type="entry name" value="q2cbj1_9rhob like domain"/>
    <property type="match status" value="1"/>
</dbReference>
<dbReference type="AlphaFoldDB" id="A0AAD9EHU4"/>
<evidence type="ECO:0000256" key="4">
    <source>
        <dbReference type="ARBA" id="ARBA00023002"/>
    </source>
</evidence>
<dbReference type="EMBL" id="JAQOWY010000155">
    <property type="protein sequence ID" value="KAK1849030.1"/>
    <property type="molecule type" value="Genomic_DNA"/>
</dbReference>
<reference evidence="8" key="1">
    <citation type="submission" date="2023-01" db="EMBL/GenBank/DDBJ databases">
        <title>Colletotrichum chrysophilum M932 genome sequence.</title>
        <authorList>
            <person name="Baroncelli R."/>
        </authorList>
    </citation>
    <scope>NUCLEOTIDE SEQUENCE</scope>
    <source>
        <strain evidence="8">M932</strain>
    </source>
</reference>
<evidence type="ECO:0000256" key="3">
    <source>
        <dbReference type="ARBA" id="ARBA00022964"/>
    </source>
</evidence>
<dbReference type="SMART" id="SM00702">
    <property type="entry name" value="P4Hc"/>
    <property type="match status" value="1"/>
</dbReference>
<keyword evidence="6" id="KW-0472">Membrane</keyword>
<evidence type="ECO:0000256" key="2">
    <source>
        <dbReference type="ARBA" id="ARBA00022723"/>
    </source>
</evidence>
<accession>A0AAD9EHU4</accession>
<dbReference type="GO" id="GO:0005506">
    <property type="term" value="F:iron ion binding"/>
    <property type="evidence" value="ECO:0007669"/>
    <property type="project" value="InterPro"/>
</dbReference>
<comment type="caution">
    <text evidence="8">The sequence shown here is derived from an EMBL/GenBank/DDBJ whole genome shotgun (WGS) entry which is preliminary data.</text>
</comment>
<dbReference type="InterPro" id="IPR006620">
    <property type="entry name" value="Pro_4_hyd_alph"/>
</dbReference>
<dbReference type="InterPro" id="IPR044862">
    <property type="entry name" value="Pro_4_hyd_alph_FE2OG_OXY"/>
</dbReference>
<dbReference type="PROSITE" id="PS51471">
    <property type="entry name" value="FE2OG_OXY"/>
    <property type="match status" value="1"/>
</dbReference>
<evidence type="ECO:0000256" key="5">
    <source>
        <dbReference type="ARBA" id="ARBA00023004"/>
    </source>
</evidence>
<dbReference type="GO" id="GO:0031418">
    <property type="term" value="F:L-ascorbic acid binding"/>
    <property type="evidence" value="ECO:0007669"/>
    <property type="project" value="InterPro"/>
</dbReference>
<dbReference type="PANTHER" id="PTHR10869:SF246">
    <property type="entry name" value="TRANSMEMBRANE PROLYL 4-HYDROXYLASE"/>
    <property type="match status" value="1"/>
</dbReference>
<keyword evidence="6" id="KW-0812">Transmembrane</keyword>
<dbReference type="InterPro" id="IPR005123">
    <property type="entry name" value="Oxoglu/Fe-dep_dioxygenase_dom"/>
</dbReference>
<keyword evidence="9" id="KW-1185">Reference proteome</keyword>
<protein>
    <submittedName>
        <fullName evidence="8">2OG-Fe(II)oxygenase superfamily protein</fullName>
    </submittedName>
</protein>
<comment type="cofactor">
    <cofactor evidence="1">
        <name>L-ascorbate</name>
        <dbReference type="ChEBI" id="CHEBI:38290"/>
    </cofactor>
</comment>
<proteinExistence type="predicted"/>
<dbReference type="GO" id="GO:0004656">
    <property type="term" value="F:procollagen-proline 4-dioxygenase activity"/>
    <property type="evidence" value="ECO:0007669"/>
    <property type="project" value="TreeGrafter"/>
</dbReference>
<dbReference type="Proteomes" id="UP001243330">
    <property type="component" value="Unassembled WGS sequence"/>
</dbReference>
<evidence type="ECO:0000256" key="1">
    <source>
        <dbReference type="ARBA" id="ARBA00001961"/>
    </source>
</evidence>
<gene>
    <name evidence="8" type="ORF">CCHR01_08368</name>
</gene>
<evidence type="ECO:0000313" key="8">
    <source>
        <dbReference type="EMBL" id="KAK1849030.1"/>
    </source>
</evidence>
<keyword evidence="4" id="KW-0560">Oxidoreductase</keyword>
<keyword evidence="5" id="KW-0408">Iron</keyword>
<dbReference type="InterPro" id="IPR045054">
    <property type="entry name" value="P4HA-like"/>
</dbReference>
<evidence type="ECO:0000259" key="7">
    <source>
        <dbReference type="PROSITE" id="PS51471"/>
    </source>
</evidence>
<sequence>MPSLFARCNRSPIQRIAPAVLAGLLGFVLIYILPTSVLSYLTESLSPVAFIQSRLQSTPPPSKYPAHAVAHRYETQIVSQDPLIIYIHDFLNQDEISHVLAARFEPSKVYNRPEHFVNPKTRISESAILQPDIITRRIKRRATSFRGWCNNSTFIEDLKVQRYGFNGYYSFHYDWDKMTLEGNRVATFMVYLNDSCTGGGTNFPRIDKPVDQRWCGIIDCDETEYEGTTFKPVAGSAVYWENMHANGSFHRGVRHASLPVKSGEKVGLNIWFWDMDWRPFEQSV</sequence>
<organism evidence="8 9">
    <name type="scientific">Colletotrichum chrysophilum</name>
    <dbReference type="NCBI Taxonomy" id="1836956"/>
    <lineage>
        <taxon>Eukaryota</taxon>
        <taxon>Fungi</taxon>
        <taxon>Dikarya</taxon>
        <taxon>Ascomycota</taxon>
        <taxon>Pezizomycotina</taxon>
        <taxon>Sordariomycetes</taxon>
        <taxon>Hypocreomycetidae</taxon>
        <taxon>Glomerellales</taxon>
        <taxon>Glomerellaceae</taxon>
        <taxon>Colletotrichum</taxon>
        <taxon>Colletotrichum gloeosporioides species complex</taxon>
    </lineage>
</organism>
<feature type="domain" description="Fe2OG dioxygenase" evidence="7">
    <location>
        <begin position="154"/>
        <end position="274"/>
    </location>
</feature>
<name>A0AAD9EHU4_9PEZI</name>
<feature type="transmembrane region" description="Helical" evidence="6">
    <location>
        <begin position="20"/>
        <end position="41"/>
    </location>
</feature>
<evidence type="ECO:0000313" key="9">
    <source>
        <dbReference type="Proteomes" id="UP001243330"/>
    </source>
</evidence>
<evidence type="ECO:0000256" key="6">
    <source>
        <dbReference type="SAM" id="Phobius"/>
    </source>
</evidence>
<keyword evidence="3" id="KW-0223">Dioxygenase</keyword>
<dbReference type="GO" id="GO:0005783">
    <property type="term" value="C:endoplasmic reticulum"/>
    <property type="evidence" value="ECO:0007669"/>
    <property type="project" value="TreeGrafter"/>
</dbReference>
<keyword evidence="6" id="KW-1133">Transmembrane helix</keyword>
<keyword evidence="2" id="KW-0479">Metal-binding</keyword>
<dbReference type="Pfam" id="PF13640">
    <property type="entry name" value="2OG-FeII_Oxy_3"/>
    <property type="match status" value="1"/>
</dbReference>